<evidence type="ECO:0000256" key="1">
    <source>
        <dbReference type="ARBA" id="ARBA00022676"/>
    </source>
</evidence>
<evidence type="ECO:0000313" key="4">
    <source>
        <dbReference type="Proteomes" id="UP001144805"/>
    </source>
</evidence>
<accession>A0A9X3INH8</accession>
<dbReference type="SUPFAM" id="SSF53756">
    <property type="entry name" value="UDP-Glycosyltransferase/glycogen phosphorylase"/>
    <property type="match status" value="1"/>
</dbReference>
<keyword evidence="2" id="KW-0808">Transferase</keyword>
<dbReference type="RefSeq" id="WP_266339907.1">
    <property type="nucleotide sequence ID" value="NZ_JAPKNK010000007.1"/>
</dbReference>
<evidence type="ECO:0000313" key="3">
    <source>
        <dbReference type="EMBL" id="MCX5570950.1"/>
    </source>
</evidence>
<dbReference type="Proteomes" id="UP001144805">
    <property type="component" value="Unassembled WGS sequence"/>
</dbReference>
<keyword evidence="1" id="KW-0328">Glycosyltransferase</keyword>
<dbReference type="GO" id="GO:0005829">
    <property type="term" value="C:cytosol"/>
    <property type="evidence" value="ECO:0007669"/>
    <property type="project" value="TreeGrafter"/>
</dbReference>
<gene>
    <name evidence="3" type="ORF">OSH07_17225</name>
</gene>
<dbReference type="GO" id="GO:0008713">
    <property type="term" value="F:ADP-heptose-lipopolysaccharide heptosyltransferase activity"/>
    <property type="evidence" value="ECO:0007669"/>
    <property type="project" value="TreeGrafter"/>
</dbReference>
<keyword evidence="4" id="KW-1185">Reference proteome</keyword>
<organism evidence="3 4">
    <name type="scientific">Kaistia nematophila</name>
    <dbReference type="NCBI Taxonomy" id="2994654"/>
    <lineage>
        <taxon>Bacteria</taxon>
        <taxon>Pseudomonadati</taxon>
        <taxon>Pseudomonadota</taxon>
        <taxon>Alphaproteobacteria</taxon>
        <taxon>Hyphomicrobiales</taxon>
        <taxon>Kaistiaceae</taxon>
        <taxon>Kaistia</taxon>
    </lineage>
</organism>
<dbReference type="PANTHER" id="PTHR30160">
    <property type="entry name" value="TETRAACYLDISACCHARIDE 4'-KINASE-RELATED"/>
    <property type="match status" value="1"/>
</dbReference>
<dbReference type="PANTHER" id="PTHR30160:SF1">
    <property type="entry name" value="LIPOPOLYSACCHARIDE 1,2-N-ACETYLGLUCOSAMINETRANSFERASE-RELATED"/>
    <property type="match status" value="1"/>
</dbReference>
<dbReference type="CDD" id="cd03789">
    <property type="entry name" value="GT9_LPS_heptosyltransferase"/>
    <property type="match status" value="1"/>
</dbReference>
<dbReference type="AlphaFoldDB" id="A0A9X3INH8"/>
<name>A0A9X3INH8_9HYPH</name>
<dbReference type="EMBL" id="JAPKNK010000007">
    <property type="protein sequence ID" value="MCX5570950.1"/>
    <property type="molecule type" value="Genomic_DNA"/>
</dbReference>
<dbReference type="Gene3D" id="3.40.50.2000">
    <property type="entry name" value="Glycogen Phosphorylase B"/>
    <property type="match status" value="2"/>
</dbReference>
<dbReference type="InterPro" id="IPR051199">
    <property type="entry name" value="LPS_LOS_Heptosyltrfase"/>
</dbReference>
<protein>
    <submittedName>
        <fullName evidence="3">Glycosyltransferase family 9 protein</fullName>
    </submittedName>
</protein>
<proteinExistence type="predicted"/>
<dbReference type="GO" id="GO:0009244">
    <property type="term" value="P:lipopolysaccharide core region biosynthetic process"/>
    <property type="evidence" value="ECO:0007669"/>
    <property type="project" value="TreeGrafter"/>
</dbReference>
<evidence type="ECO:0000256" key="2">
    <source>
        <dbReference type="ARBA" id="ARBA00022679"/>
    </source>
</evidence>
<sequence>MARLKTILQRAMEAIWPAHDNPTHDFPKNVAGEADGSFSVLIIKIDHLGDFVTAIPALRRLRSSWNNADITLLCSESLVEFVCSLKVVDRVVGIPPPRSDNPALLEPSDLGAIRQSPFDVAIDLRHDGDTRHLLDAVQARYRVGYASRHSTLQLDVELPELEKSARRRGKQGISNRARLSLLVEAAIQSIQVPVVRTDRPTLAAKRRQARQTIAIAPSARSPIKMWRTDRWIALCHRLIAADFAIVLVGDAGDRETCDAIAHGLPAASVVNRAGEMTLPEVTAAISDSALFIGLDTGLAHIASSTGSAALVLFSGHADPQVWAPDGPDVGILRNDVPCAPCHATRMEQCLFDHRCMDLPLDFVWEAASARLGQSGGGQRRLAS</sequence>
<dbReference type="InterPro" id="IPR002201">
    <property type="entry name" value="Glyco_trans_9"/>
</dbReference>
<dbReference type="Pfam" id="PF01075">
    <property type="entry name" value="Glyco_transf_9"/>
    <property type="match status" value="1"/>
</dbReference>
<comment type="caution">
    <text evidence="3">The sequence shown here is derived from an EMBL/GenBank/DDBJ whole genome shotgun (WGS) entry which is preliminary data.</text>
</comment>
<reference evidence="3" key="1">
    <citation type="submission" date="2022-11" db="EMBL/GenBank/DDBJ databases">
        <title>Biodiversity and phylogenetic relationships of bacteria.</title>
        <authorList>
            <person name="Machado R.A.R."/>
            <person name="Bhat A."/>
            <person name="Loulou A."/>
            <person name="Kallel S."/>
        </authorList>
    </citation>
    <scope>NUCLEOTIDE SEQUENCE</scope>
    <source>
        <strain evidence="3">K-TC2</strain>
    </source>
</reference>